<proteinExistence type="predicted"/>
<protein>
    <submittedName>
        <fullName evidence="3">Uncharacterized protein</fullName>
    </submittedName>
</protein>
<comment type="caution">
    <text evidence="3">The sequence shown here is derived from an EMBL/GenBank/DDBJ whole genome shotgun (WGS) entry which is preliminary data.</text>
</comment>
<evidence type="ECO:0000313" key="3">
    <source>
        <dbReference type="EMBL" id="KAF9781344.1"/>
    </source>
</evidence>
<keyword evidence="2" id="KW-0812">Transmembrane</keyword>
<dbReference type="EMBL" id="WIUZ02000014">
    <property type="protein sequence ID" value="KAF9781344.1"/>
    <property type="molecule type" value="Genomic_DNA"/>
</dbReference>
<dbReference type="AlphaFoldDB" id="A0A9P6L438"/>
<feature type="region of interest" description="Disordered" evidence="1">
    <location>
        <begin position="122"/>
        <end position="143"/>
    </location>
</feature>
<name>A0A9P6L438_9AGAM</name>
<evidence type="ECO:0000256" key="1">
    <source>
        <dbReference type="SAM" id="MobiDB-lite"/>
    </source>
</evidence>
<dbReference type="OrthoDB" id="10300635at2759"/>
<reference evidence="3" key="2">
    <citation type="submission" date="2020-11" db="EMBL/GenBank/DDBJ databases">
        <authorList>
            <consortium name="DOE Joint Genome Institute"/>
            <person name="Kuo A."/>
            <person name="Miyauchi S."/>
            <person name="Kiss E."/>
            <person name="Drula E."/>
            <person name="Kohler A."/>
            <person name="Sanchez-Garcia M."/>
            <person name="Andreopoulos B."/>
            <person name="Barry K.W."/>
            <person name="Bonito G."/>
            <person name="Buee M."/>
            <person name="Carver A."/>
            <person name="Chen C."/>
            <person name="Cichocki N."/>
            <person name="Clum A."/>
            <person name="Culley D."/>
            <person name="Crous P.W."/>
            <person name="Fauchery L."/>
            <person name="Girlanda M."/>
            <person name="Hayes R."/>
            <person name="Keri Z."/>
            <person name="Labutti K."/>
            <person name="Lipzen A."/>
            <person name="Lombard V."/>
            <person name="Magnuson J."/>
            <person name="Maillard F."/>
            <person name="Morin E."/>
            <person name="Murat C."/>
            <person name="Nolan M."/>
            <person name="Ohm R."/>
            <person name="Pangilinan J."/>
            <person name="Pereira M."/>
            <person name="Perotto S."/>
            <person name="Peter M."/>
            <person name="Riley R."/>
            <person name="Sitrit Y."/>
            <person name="Stielow B."/>
            <person name="Szollosi G."/>
            <person name="Zifcakova L."/>
            <person name="Stursova M."/>
            <person name="Spatafora J.W."/>
            <person name="Tedersoo L."/>
            <person name="Vaario L.-M."/>
            <person name="Yamada A."/>
            <person name="Yan M."/>
            <person name="Wang P."/>
            <person name="Xu J."/>
            <person name="Bruns T."/>
            <person name="Baldrian P."/>
            <person name="Vilgalys R."/>
            <person name="Henrissat B."/>
            <person name="Grigoriev I.V."/>
            <person name="Hibbett D."/>
            <person name="Nagy L.G."/>
            <person name="Martin F.M."/>
        </authorList>
    </citation>
    <scope>NUCLEOTIDE SEQUENCE</scope>
    <source>
        <strain evidence="3">UH-Tt-Lm1</strain>
    </source>
</reference>
<accession>A0A9P6L438</accession>
<evidence type="ECO:0000313" key="4">
    <source>
        <dbReference type="Proteomes" id="UP000736335"/>
    </source>
</evidence>
<dbReference type="Proteomes" id="UP000736335">
    <property type="component" value="Unassembled WGS sequence"/>
</dbReference>
<keyword evidence="4" id="KW-1185">Reference proteome</keyword>
<gene>
    <name evidence="3" type="ORF">BJ322DRAFT_1023392</name>
</gene>
<sequence>MTMMNGTQQNIPAEWARNVELAKRLVRMYQSCPHTEHPTNLSEHDLLGYAWVFLKSDIQRWKDRMKWVGRCQETGQDYLCMTYKHVDRDVIKKSYTIHVQVNNEDVQYGVVAYLLGKEYDGPSNSSGSPTSSAASSPPRDIQGSKNGVGFTGPGVIVSLLSVVLSILALYTPVSLLSKLIVVIDVSGI</sequence>
<reference evidence="3" key="1">
    <citation type="journal article" date="2020" name="Nat. Commun.">
        <title>Large-scale genome sequencing of mycorrhizal fungi provides insights into the early evolution of symbiotic traits.</title>
        <authorList>
            <person name="Miyauchi S."/>
            <person name="Kiss E."/>
            <person name="Kuo A."/>
            <person name="Drula E."/>
            <person name="Kohler A."/>
            <person name="Sanchez-Garcia M."/>
            <person name="Morin E."/>
            <person name="Andreopoulos B."/>
            <person name="Barry K.W."/>
            <person name="Bonito G."/>
            <person name="Buee M."/>
            <person name="Carver A."/>
            <person name="Chen C."/>
            <person name="Cichocki N."/>
            <person name="Clum A."/>
            <person name="Culley D."/>
            <person name="Crous P.W."/>
            <person name="Fauchery L."/>
            <person name="Girlanda M."/>
            <person name="Hayes R.D."/>
            <person name="Keri Z."/>
            <person name="LaButti K."/>
            <person name="Lipzen A."/>
            <person name="Lombard V."/>
            <person name="Magnuson J."/>
            <person name="Maillard F."/>
            <person name="Murat C."/>
            <person name="Nolan M."/>
            <person name="Ohm R.A."/>
            <person name="Pangilinan J."/>
            <person name="Pereira M.F."/>
            <person name="Perotto S."/>
            <person name="Peter M."/>
            <person name="Pfister S."/>
            <person name="Riley R."/>
            <person name="Sitrit Y."/>
            <person name="Stielow J.B."/>
            <person name="Szollosi G."/>
            <person name="Zifcakova L."/>
            <person name="Stursova M."/>
            <person name="Spatafora J.W."/>
            <person name="Tedersoo L."/>
            <person name="Vaario L.M."/>
            <person name="Yamada A."/>
            <person name="Yan M."/>
            <person name="Wang P."/>
            <person name="Xu J."/>
            <person name="Bruns T."/>
            <person name="Baldrian P."/>
            <person name="Vilgalys R."/>
            <person name="Dunand C."/>
            <person name="Henrissat B."/>
            <person name="Grigoriev I.V."/>
            <person name="Hibbett D."/>
            <person name="Nagy L.G."/>
            <person name="Martin F.M."/>
        </authorList>
    </citation>
    <scope>NUCLEOTIDE SEQUENCE</scope>
    <source>
        <strain evidence="3">UH-Tt-Lm1</strain>
    </source>
</reference>
<keyword evidence="2" id="KW-1133">Transmembrane helix</keyword>
<feature type="transmembrane region" description="Helical" evidence="2">
    <location>
        <begin position="148"/>
        <end position="170"/>
    </location>
</feature>
<evidence type="ECO:0000256" key="2">
    <source>
        <dbReference type="SAM" id="Phobius"/>
    </source>
</evidence>
<keyword evidence="2" id="KW-0472">Membrane</keyword>
<organism evidence="3 4">
    <name type="scientific">Thelephora terrestris</name>
    <dbReference type="NCBI Taxonomy" id="56493"/>
    <lineage>
        <taxon>Eukaryota</taxon>
        <taxon>Fungi</taxon>
        <taxon>Dikarya</taxon>
        <taxon>Basidiomycota</taxon>
        <taxon>Agaricomycotina</taxon>
        <taxon>Agaricomycetes</taxon>
        <taxon>Thelephorales</taxon>
        <taxon>Thelephoraceae</taxon>
        <taxon>Thelephora</taxon>
    </lineage>
</organism>
<feature type="compositionally biased region" description="Low complexity" evidence="1">
    <location>
        <begin position="122"/>
        <end position="138"/>
    </location>
</feature>